<evidence type="ECO:0000313" key="14">
    <source>
        <dbReference type="EMBL" id="AEH83336.1"/>
    </source>
</evidence>
<feature type="transmembrane region" description="Helical" evidence="11">
    <location>
        <begin position="238"/>
        <end position="259"/>
    </location>
</feature>
<dbReference type="Gene3D" id="1.10.3720.10">
    <property type="entry name" value="MetI-like"/>
    <property type="match status" value="1"/>
</dbReference>
<keyword evidence="14" id="KW-0614">Plasmid</keyword>
<evidence type="ECO:0000313" key="15">
    <source>
        <dbReference type="Proteomes" id="UP000009045"/>
    </source>
</evidence>
<feature type="transmembrane region" description="Helical" evidence="11">
    <location>
        <begin position="104"/>
        <end position="125"/>
    </location>
</feature>
<feature type="transmembrane region" description="Helical" evidence="11">
    <location>
        <begin position="140"/>
        <end position="159"/>
    </location>
</feature>
<keyword evidence="8 11" id="KW-1133">Transmembrane helix</keyword>
<dbReference type="AlphaFoldDB" id="F7XK08"/>
<geneLocation type="plasmid" evidence="14 15">
    <name>pSmeSM11d</name>
</geneLocation>
<dbReference type="PROSITE" id="PS50928">
    <property type="entry name" value="ABC_TM1"/>
    <property type="match status" value="1"/>
</dbReference>
<comment type="function">
    <text evidence="10 12">Part of the ABC transporter complex UgpBAEC involved in sn-glycerol-3-phosphate (G3P) import. Probably responsible for the translocation of the substrate across the membrane.</text>
</comment>
<reference evidence="14 15" key="1">
    <citation type="journal article" date="2011" name="J. Biotechnol.">
        <title>The complete genome sequence of the dominant Sinorhizobium meliloti field isolate SM11 extends the S. meliloti pan-genome.</title>
        <authorList>
            <person name="Schneiker-Bekel S."/>
            <person name="Wibberg D."/>
            <person name="Bekel T."/>
            <person name="Blom J."/>
            <person name="Linke B."/>
            <person name="Neuweger H."/>
            <person name="Stiens M."/>
            <person name="Vorholter F.J."/>
            <person name="Weidner S."/>
            <person name="Goesmann A."/>
            <person name="Puhler A."/>
            <person name="Schluter A."/>
        </authorList>
    </citation>
    <scope>NUCLEOTIDE SEQUENCE [LARGE SCALE GENOMIC DNA]</scope>
    <source>
        <strain evidence="14 15">SM11</strain>
        <plasmid evidence="15">pSmeSM11d</plasmid>
    </source>
</reference>
<evidence type="ECO:0000256" key="7">
    <source>
        <dbReference type="ARBA" id="ARBA00022692"/>
    </source>
</evidence>
<dbReference type="GO" id="GO:0005886">
    <property type="term" value="C:plasma membrane"/>
    <property type="evidence" value="ECO:0007669"/>
    <property type="project" value="UniProtKB-SubCell"/>
</dbReference>
<dbReference type="HOGENOM" id="CLU_016047_1_1_5"/>
<evidence type="ECO:0000256" key="5">
    <source>
        <dbReference type="ARBA" id="ARBA00022448"/>
    </source>
</evidence>
<evidence type="ECO:0000256" key="11">
    <source>
        <dbReference type="RuleBase" id="RU363032"/>
    </source>
</evidence>
<dbReference type="EMBL" id="CP001832">
    <property type="protein sequence ID" value="AEH83336.1"/>
    <property type="molecule type" value="Genomic_DNA"/>
</dbReference>
<comment type="similarity">
    <text evidence="2 11">Belongs to the binding-protein-dependent transport system permease family.</text>
</comment>
<evidence type="ECO:0000256" key="2">
    <source>
        <dbReference type="ARBA" id="ARBA00009306"/>
    </source>
</evidence>
<keyword evidence="7 11" id="KW-0812">Transmembrane</keyword>
<dbReference type="Pfam" id="PF00528">
    <property type="entry name" value="BPD_transp_1"/>
    <property type="match status" value="1"/>
</dbReference>
<feature type="domain" description="ABC transmembrane type-1" evidence="13">
    <location>
        <begin position="69"/>
        <end position="259"/>
    </location>
</feature>
<dbReference type="GO" id="GO:0055085">
    <property type="term" value="P:transmembrane transport"/>
    <property type="evidence" value="ECO:0007669"/>
    <property type="project" value="InterPro"/>
</dbReference>
<dbReference type="InterPro" id="IPR035906">
    <property type="entry name" value="MetI-like_sf"/>
</dbReference>
<gene>
    <name evidence="12" type="primary">ugpE</name>
    <name evidence="14" type="ordered locus">SM11_pD0504</name>
</gene>
<comment type="subcellular location">
    <subcellularLocation>
        <location evidence="12">Cell inner membrane</location>
        <topology evidence="12">Multi-pass membrane protein</topology>
    </subcellularLocation>
    <subcellularLocation>
        <location evidence="1 11">Cell membrane</location>
        <topology evidence="1 11">Multi-pass membrane protein</topology>
    </subcellularLocation>
</comment>
<dbReference type="PANTHER" id="PTHR43744:SF8">
    <property type="entry name" value="SN-GLYCEROL-3-PHOSPHATE TRANSPORT SYSTEM PERMEASE PROTEIN UGPE"/>
    <property type="match status" value="1"/>
</dbReference>
<evidence type="ECO:0000256" key="10">
    <source>
        <dbReference type="ARBA" id="ARBA00037054"/>
    </source>
</evidence>
<evidence type="ECO:0000256" key="3">
    <source>
        <dbReference type="ARBA" id="ARBA00011557"/>
    </source>
</evidence>
<evidence type="ECO:0000256" key="8">
    <source>
        <dbReference type="ARBA" id="ARBA00022989"/>
    </source>
</evidence>
<dbReference type="SUPFAM" id="SSF161098">
    <property type="entry name" value="MetI-like"/>
    <property type="match status" value="1"/>
</dbReference>
<name>F7XK08_SINMM</name>
<organism evidence="14 15">
    <name type="scientific">Sinorhizobium meliloti (strain SM11)</name>
    <dbReference type="NCBI Taxonomy" id="707241"/>
    <lineage>
        <taxon>Bacteria</taxon>
        <taxon>Pseudomonadati</taxon>
        <taxon>Pseudomonadota</taxon>
        <taxon>Alphaproteobacteria</taxon>
        <taxon>Hyphomicrobiales</taxon>
        <taxon>Rhizobiaceae</taxon>
        <taxon>Sinorhizobium/Ensifer group</taxon>
        <taxon>Sinorhizobium</taxon>
    </lineage>
</organism>
<comment type="subunit">
    <text evidence="3 12">The complex is composed of two ATP-binding proteins (UgpC), two transmembrane proteins (UgpA and UgpE) and a solute-binding protein (UgpB).</text>
</comment>
<dbReference type="Proteomes" id="UP000009045">
    <property type="component" value="Plasmid pSmeSM11d"/>
</dbReference>
<feature type="transmembrane region" description="Helical" evidence="11">
    <location>
        <begin position="9"/>
        <end position="29"/>
    </location>
</feature>
<feature type="transmembrane region" description="Helical" evidence="11">
    <location>
        <begin position="73"/>
        <end position="92"/>
    </location>
</feature>
<dbReference type="KEGG" id="smx:SM11_pD0504"/>
<keyword evidence="6 12" id="KW-1003">Cell membrane</keyword>
<keyword evidence="9 11" id="KW-0472">Membrane</keyword>
<evidence type="ECO:0000256" key="6">
    <source>
        <dbReference type="ARBA" id="ARBA00022475"/>
    </source>
</evidence>
<protein>
    <recommendedName>
        <fullName evidence="4 12">sn-glycerol-3-phosphate transport system permease protein UgpE</fullName>
    </recommendedName>
</protein>
<feature type="transmembrane region" description="Helical" evidence="11">
    <location>
        <begin position="180"/>
        <end position="202"/>
    </location>
</feature>
<evidence type="ECO:0000259" key="13">
    <source>
        <dbReference type="PROSITE" id="PS50928"/>
    </source>
</evidence>
<evidence type="ECO:0000256" key="1">
    <source>
        <dbReference type="ARBA" id="ARBA00004651"/>
    </source>
</evidence>
<proteinExistence type="inferred from homology"/>
<accession>F7XK08</accession>
<evidence type="ECO:0000256" key="12">
    <source>
        <dbReference type="RuleBase" id="RU363056"/>
    </source>
</evidence>
<dbReference type="PATRIC" id="fig|707241.3.peg.6188"/>
<dbReference type="CDD" id="cd06261">
    <property type="entry name" value="TM_PBP2"/>
    <property type="match status" value="1"/>
</dbReference>
<evidence type="ECO:0000256" key="9">
    <source>
        <dbReference type="ARBA" id="ARBA00023136"/>
    </source>
</evidence>
<dbReference type="PANTHER" id="PTHR43744">
    <property type="entry name" value="ABC TRANSPORTER PERMEASE PROTEIN MG189-RELATED-RELATED"/>
    <property type="match status" value="1"/>
</dbReference>
<sequence length="274" mass="31233">METAMRKTVLYATLILLSALFIAPFYWTFMTAVKSTAELYRFPPVLWPSEWHWENFVAAWNKQPFGTYLSNSLIVVVLSTIGQLLSSSLVAFGFARFRFPGRDALFVLLLATMMIPWDVKMIPLYMEFNMLGWINTLKPLIVPAYFADAFFVFLLRQYIMTIPMEIDEAARMDGANSFDIYWRIHLPLMLPALVLVGTFHFMNAWNDYLGPLIFLNDQSKYTLTLGLSMFKGLHEIDVTSIAAITVILCLPPLALFFLAQRYIMDGAVGSSVKG</sequence>
<keyword evidence="12" id="KW-0997">Cell inner membrane</keyword>
<dbReference type="InterPro" id="IPR000515">
    <property type="entry name" value="MetI-like"/>
</dbReference>
<evidence type="ECO:0000256" key="4">
    <source>
        <dbReference type="ARBA" id="ARBA00020515"/>
    </source>
</evidence>
<keyword evidence="5 11" id="KW-0813">Transport</keyword>